<keyword evidence="1" id="KW-1133">Transmembrane helix</keyword>
<reference evidence="3" key="1">
    <citation type="journal article" date="2023" name="Mol. Phylogenet. Evol.">
        <title>Genome-scale phylogeny and comparative genomics of the fungal order Sordariales.</title>
        <authorList>
            <person name="Hensen N."/>
            <person name="Bonometti L."/>
            <person name="Westerberg I."/>
            <person name="Brannstrom I.O."/>
            <person name="Guillou S."/>
            <person name="Cros-Aarteil S."/>
            <person name="Calhoun S."/>
            <person name="Haridas S."/>
            <person name="Kuo A."/>
            <person name="Mondo S."/>
            <person name="Pangilinan J."/>
            <person name="Riley R."/>
            <person name="LaButti K."/>
            <person name="Andreopoulos B."/>
            <person name="Lipzen A."/>
            <person name="Chen C."/>
            <person name="Yan M."/>
            <person name="Daum C."/>
            <person name="Ng V."/>
            <person name="Clum A."/>
            <person name="Steindorff A."/>
            <person name="Ohm R.A."/>
            <person name="Martin F."/>
            <person name="Silar P."/>
            <person name="Natvig D.O."/>
            <person name="Lalanne C."/>
            <person name="Gautier V."/>
            <person name="Ament-Velasquez S.L."/>
            <person name="Kruys A."/>
            <person name="Hutchinson M.I."/>
            <person name="Powell A.J."/>
            <person name="Barry K."/>
            <person name="Miller A.N."/>
            <person name="Grigoriev I.V."/>
            <person name="Debuchy R."/>
            <person name="Gladieux P."/>
            <person name="Hiltunen Thoren M."/>
            <person name="Johannesson H."/>
        </authorList>
    </citation>
    <scope>NUCLEOTIDE SEQUENCE</scope>
    <source>
        <strain evidence="3">FGSC 1904</strain>
    </source>
</reference>
<evidence type="ECO:0000256" key="2">
    <source>
        <dbReference type="SAM" id="SignalP"/>
    </source>
</evidence>
<reference evidence="3" key="2">
    <citation type="submission" date="2023-07" db="EMBL/GenBank/DDBJ databases">
        <authorList>
            <consortium name="Lawrence Berkeley National Laboratory"/>
            <person name="Haridas S."/>
            <person name="Hensen N."/>
            <person name="Bonometti L."/>
            <person name="Westerberg I."/>
            <person name="Brannstrom I.O."/>
            <person name="Guillou S."/>
            <person name="Cros-Aarteil S."/>
            <person name="Calhoun S."/>
            <person name="Kuo A."/>
            <person name="Mondo S."/>
            <person name="Pangilinan J."/>
            <person name="Riley R."/>
            <person name="LaButti K."/>
            <person name="Andreopoulos B."/>
            <person name="Lipzen A."/>
            <person name="Chen C."/>
            <person name="Yanf M."/>
            <person name="Daum C."/>
            <person name="Ng V."/>
            <person name="Clum A."/>
            <person name="Steindorff A."/>
            <person name="Ohm R."/>
            <person name="Martin F."/>
            <person name="Silar P."/>
            <person name="Natvig D."/>
            <person name="Lalanne C."/>
            <person name="Gautier V."/>
            <person name="Ament-velasquez S.L."/>
            <person name="Kruys A."/>
            <person name="Hutchinson M.I."/>
            <person name="Powell A.J."/>
            <person name="Barry K."/>
            <person name="Miller A.N."/>
            <person name="Grigoriev I.V."/>
            <person name="Debuchy R."/>
            <person name="Gladieux P."/>
            <person name="Thoren M.H."/>
            <person name="Johannesson H."/>
        </authorList>
    </citation>
    <scope>NUCLEOTIDE SEQUENCE</scope>
    <source>
        <strain evidence="3">FGSC 1904</strain>
    </source>
</reference>
<evidence type="ECO:0000313" key="3">
    <source>
        <dbReference type="EMBL" id="KAK3396645.1"/>
    </source>
</evidence>
<feature type="signal peptide" evidence="2">
    <location>
        <begin position="1"/>
        <end position="21"/>
    </location>
</feature>
<dbReference type="AlphaFoldDB" id="A0AAE0PBP7"/>
<keyword evidence="1" id="KW-0812">Transmembrane</keyword>
<accession>A0AAE0PBP7</accession>
<proteinExistence type="predicted"/>
<name>A0AAE0PBP7_SORBR</name>
<dbReference type="Proteomes" id="UP001281003">
    <property type="component" value="Unassembled WGS sequence"/>
</dbReference>
<organism evidence="3 4">
    <name type="scientific">Sordaria brevicollis</name>
    <dbReference type="NCBI Taxonomy" id="83679"/>
    <lineage>
        <taxon>Eukaryota</taxon>
        <taxon>Fungi</taxon>
        <taxon>Dikarya</taxon>
        <taxon>Ascomycota</taxon>
        <taxon>Pezizomycotina</taxon>
        <taxon>Sordariomycetes</taxon>
        <taxon>Sordariomycetidae</taxon>
        <taxon>Sordariales</taxon>
        <taxon>Sordariaceae</taxon>
        <taxon>Sordaria</taxon>
    </lineage>
</organism>
<keyword evidence="4" id="KW-1185">Reference proteome</keyword>
<keyword evidence="2" id="KW-0732">Signal</keyword>
<protein>
    <submittedName>
        <fullName evidence="3">Uncharacterized protein</fullName>
    </submittedName>
</protein>
<dbReference type="EMBL" id="JAUTDP010000009">
    <property type="protein sequence ID" value="KAK3396645.1"/>
    <property type="molecule type" value="Genomic_DNA"/>
</dbReference>
<keyword evidence="1" id="KW-0472">Membrane</keyword>
<sequence>MQANVFMLVVLWTVLTTATTAVVVPNPQKPRAFPIDTSSNSTHLAGNTETTIYYPGFVENNLRRVRSAPTPAAAIVPKEDIEAAATAPVERNGHGFAGQNTDMGLMKREKNNTKTDEQTCSCPCQCPPLEAPKKEKKKFSKGEIAGIVLGAIGGFALLVVLIWGALTWFMMWLLGR</sequence>
<feature type="transmembrane region" description="Helical" evidence="1">
    <location>
        <begin position="144"/>
        <end position="174"/>
    </location>
</feature>
<evidence type="ECO:0000313" key="4">
    <source>
        <dbReference type="Proteomes" id="UP001281003"/>
    </source>
</evidence>
<comment type="caution">
    <text evidence="3">The sequence shown here is derived from an EMBL/GenBank/DDBJ whole genome shotgun (WGS) entry which is preliminary data.</text>
</comment>
<gene>
    <name evidence="3" type="ORF">B0T20DRAFT_502158</name>
</gene>
<feature type="chain" id="PRO_5042031813" evidence="2">
    <location>
        <begin position="22"/>
        <end position="176"/>
    </location>
</feature>
<evidence type="ECO:0000256" key="1">
    <source>
        <dbReference type="SAM" id="Phobius"/>
    </source>
</evidence>